<dbReference type="SMART" id="SM00018">
    <property type="entry name" value="PD"/>
    <property type="match status" value="3"/>
</dbReference>
<evidence type="ECO:0000256" key="3">
    <source>
        <dbReference type="ARBA" id="ARBA00012593"/>
    </source>
</evidence>
<evidence type="ECO:0000256" key="4">
    <source>
        <dbReference type="ARBA" id="ARBA00022801"/>
    </source>
</evidence>
<dbReference type="InterPro" id="IPR012341">
    <property type="entry name" value="6hp_glycosidase-like_sf"/>
</dbReference>
<reference evidence="13 14" key="1">
    <citation type="submission" date="2016-05" db="EMBL/GenBank/DDBJ databases">
        <title>Genome sequencing reveals origins of a unique bacterial endosymbiosis in the earliest lineages of terrestrial Fungi.</title>
        <authorList>
            <consortium name="DOE Joint Genome Institute"/>
            <person name="Uehling J."/>
            <person name="Gryganskyi A."/>
            <person name="Hameed K."/>
            <person name="Tschaplinski T."/>
            <person name="Misztal P."/>
            <person name="Wu S."/>
            <person name="Desiro A."/>
            <person name="Vande Pol N."/>
            <person name="Du Z.-Y."/>
            <person name="Zienkiewicz A."/>
            <person name="Zienkiewicz K."/>
            <person name="Morin E."/>
            <person name="Tisserant E."/>
            <person name="Splivallo R."/>
            <person name="Hainaut M."/>
            <person name="Henrissat B."/>
            <person name="Ohm R."/>
            <person name="Kuo A."/>
            <person name="Yan J."/>
            <person name="Lipzen A."/>
            <person name="Nolan M."/>
            <person name="Labutti K."/>
            <person name="Barry K."/>
            <person name="Goldstein A."/>
            <person name="Labbe J."/>
            <person name="Schadt C."/>
            <person name="Tuskan G."/>
            <person name="Grigoriev I."/>
            <person name="Martin F."/>
            <person name="Vilgalys R."/>
            <person name="Bonito G."/>
        </authorList>
    </citation>
    <scope>NUCLEOTIDE SEQUENCE [LARGE SCALE GENOMIC DNA]</scope>
    <source>
        <strain evidence="13 14">AG-77</strain>
    </source>
</reference>
<keyword evidence="5 9" id="KW-1015">Disulfide bond</keyword>
<evidence type="ECO:0000256" key="11">
    <source>
        <dbReference type="SAM" id="SignalP"/>
    </source>
</evidence>
<feature type="domain" description="P-type" evidence="12">
    <location>
        <begin position="14"/>
        <end position="61"/>
    </location>
</feature>
<dbReference type="PRINTS" id="PR00736">
    <property type="entry name" value="GLHYDRLASE15"/>
</dbReference>
<dbReference type="Pfam" id="PF00723">
    <property type="entry name" value="Glyco_hydro_15"/>
    <property type="match status" value="1"/>
</dbReference>
<dbReference type="PROSITE" id="PS00025">
    <property type="entry name" value="P_TREFOIL_1"/>
    <property type="match status" value="2"/>
</dbReference>
<dbReference type="InterPro" id="IPR017957">
    <property type="entry name" value="P_trefoil_CS"/>
</dbReference>
<keyword evidence="4 13" id="KW-0378">Hydrolase</keyword>
<dbReference type="SUPFAM" id="SSF57492">
    <property type="entry name" value="Trefoil"/>
    <property type="match status" value="3"/>
</dbReference>
<comment type="catalytic activity">
    <reaction evidence="1">
        <text>Hydrolysis of terminal (1-&gt;4)-linked alpha-D-glucose residues successively from non-reducing ends of the chains with release of beta-D-glucose.</text>
        <dbReference type="EC" id="3.2.1.3"/>
    </reaction>
</comment>
<dbReference type="Gene3D" id="4.10.110.10">
    <property type="entry name" value="Spasmolytic Protein, domain 1"/>
    <property type="match status" value="3"/>
</dbReference>
<keyword evidence="11" id="KW-0732">Signal</keyword>
<dbReference type="PROSITE" id="PS51448">
    <property type="entry name" value="P_TREFOIL_2"/>
    <property type="match status" value="3"/>
</dbReference>
<dbReference type="Proteomes" id="UP000078512">
    <property type="component" value="Unassembled WGS sequence"/>
</dbReference>
<keyword evidence="8" id="KW-0624">Polysaccharide degradation</keyword>
<evidence type="ECO:0000256" key="1">
    <source>
        <dbReference type="ARBA" id="ARBA00001863"/>
    </source>
</evidence>
<dbReference type="STRING" id="1314771.A0A197JJZ0"/>
<evidence type="ECO:0000256" key="9">
    <source>
        <dbReference type="PROSITE-ProRule" id="PRU00779"/>
    </source>
</evidence>
<evidence type="ECO:0000313" key="13">
    <source>
        <dbReference type="EMBL" id="OAQ24821.1"/>
    </source>
</evidence>
<dbReference type="CDD" id="cd00111">
    <property type="entry name" value="Trefoil"/>
    <property type="match status" value="3"/>
</dbReference>
<feature type="disulfide bond" evidence="9">
    <location>
        <begin position="40"/>
        <end position="57"/>
    </location>
</feature>
<dbReference type="InterPro" id="IPR000519">
    <property type="entry name" value="P_trefoil_dom"/>
</dbReference>
<dbReference type="InterPro" id="IPR011613">
    <property type="entry name" value="GH15-like"/>
</dbReference>
<gene>
    <name evidence="13" type="ORF">K457DRAFT_129520</name>
</gene>
<dbReference type="GO" id="GO:0000324">
    <property type="term" value="C:fungal-type vacuole"/>
    <property type="evidence" value="ECO:0007669"/>
    <property type="project" value="TreeGrafter"/>
</dbReference>
<feature type="disulfide bond" evidence="9">
    <location>
        <begin position="615"/>
        <end position="641"/>
    </location>
</feature>
<dbReference type="InterPro" id="IPR000165">
    <property type="entry name" value="Glucoamylase"/>
</dbReference>
<comment type="caution">
    <text evidence="9">Lacks conserved residue(s) required for the propagation of feature annotation.</text>
</comment>
<evidence type="ECO:0000256" key="6">
    <source>
        <dbReference type="ARBA" id="ARBA00023277"/>
    </source>
</evidence>
<feature type="domain" description="P-type" evidence="12">
    <location>
        <begin position="613"/>
        <end position="658"/>
    </location>
</feature>
<dbReference type="EMBL" id="KV442087">
    <property type="protein sequence ID" value="OAQ24821.1"/>
    <property type="molecule type" value="Genomic_DNA"/>
</dbReference>
<dbReference type="Pfam" id="PF00088">
    <property type="entry name" value="Trefoil"/>
    <property type="match status" value="3"/>
</dbReference>
<dbReference type="PANTHER" id="PTHR31616:SF9">
    <property type="entry name" value="GLUCOAMYLASE, INTRACELLULAR SPORULATION-SPECIFIC"/>
    <property type="match status" value="1"/>
</dbReference>
<keyword evidence="7" id="KW-0326">Glycosidase</keyword>
<feature type="signal peptide" evidence="11">
    <location>
        <begin position="1"/>
        <end position="16"/>
    </location>
</feature>
<feature type="disulfide bond" evidence="9">
    <location>
        <begin position="625"/>
        <end position="640"/>
    </location>
</feature>
<evidence type="ECO:0000256" key="10">
    <source>
        <dbReference type="SAM" id="MobiDB-lite"/>
    </source>
</evidence>
<dbReference type="AlphaFoldDB" id="A0A197JJZ0"/>
<name>A0A197JJZ0_9FUNG</name>
<feature type="region of interest" description="Disordered" evidence="10">
    <location>
        <begin position="535"/>
        <end position="556"/>
    </location>
</feature>
<dbReference type="GO" id="GO:0000272">
    <property type="term" value="P:polysaccharide catabolic process"/>
    <property type="evidence" value="ECO:0007669"/>
    <property type="project" value="UniProtKB-KW"/>
</dbReference>
<dbReference type="GO" id="GO:0004339">
    <property type="term" value="F:glucan 1,4-alpha-glucosidase activity"/>
    <property type="evidence" value="ECO:0007669"/>
    <property type="project" value="UniProtKB-EC"/>
</dbReference>
<dbReference type="InterPro" id="IPR008928">
    <property type="entry name" value="6-hairpin_glycosidase_sf"/>
</dbReference>
<evidence type="ECO:0000256" key="7">
    <source>
        <dbReference type="ARBA" id="ARBA00023295"/>
    </source>
</evidence>
<feature type="disulfide bond" evidence="9">
    <location>
        <begin position="567"/>
        <end position="593"/>
    </location>
</feature>
<keyword evidence="14" id="KW-1185">Reference proteome</keyword>
<sequence length="660" mass="70393">MRSFILLSAAIALAQASIIYRRDSCTVLDCGTVASSQSSCIAAGCCWTPAYDGGAWCYYPTPTNTTRPTAPDRSTIAAWLSSQYSYSVTQLLNALSPSGTVAGVVVAAQSQSNPDYWYHWSRDGALTMDVVAKLYAKAVAAGDSTNANVYKTKIQSWIIFEAGLASRTNPTVSITGNSADNVGEPKFNVDGSAFTGAWGRPQNDGPGLRVRTIMRFLDSYVSATGDTTYAASLSSQIQKDLDYIVRNYANTCTSGTPCFDLWEEKSAQHWYTQIVQRRGLLAGKSYFSKWSSNPTLVSSYQAVSSSLETMMASHWNSTAGYINEMKDITGRKSPDTAIMLGSIHSFDSDNYNSPTNDQVLRTVWHYARYFKGHFTINQNRASYAPLVGRYMEDVYNGGDGVNNDGAGPWLLATAGMAEFYYVAATSLFQAGSASVTANNQDVYQYFGVIANVGSTITGSSLVTLVNNLFGEGDAYLQTLSYWMGSSQMMSEQFNPKTGARQGAPHLTWSYASLITAKFARDTALTILSGNSTTPTNSATMTATTTPASKTTTTTTVSPSPTAVTTKCNVAVSSRIDCGVIGITEAQCEAKGCCWNPLPSGTSGPWCFNTGAVTTCSVAVSSRVDCGVVGTTEAQCGAKGCCWSPLASGVSGAWCFNAVPA</sequence>
<accession>A0A197JJZ0</accession>
<dbReference type="InterPro" id="IPR044913">
    <property type="entry name" value="P_trefoil_dom_sf"/>
</dbReference>
<dbReference type="OrthoDB" id="6123450at2759"/>
<protein>
    <recommendedName>
        <fullName evidence="3">glucan 1,4-alpha-glucosidase</fullName>
        <ecNumber evidence="3">3.2.1.3</ecNumber>
    </recommendedName>
</protein>
<evidence type="ECO:0000259" key="12">
    <source>
        <dbReference type="PROSITE" id="PS51448"/>
    </source>
</evidence>
<dbReference type="PANTHER" id="PTHR31616">
    <property type="entry name" value="TREHALASE"/>
    <property type="match status" value="1"/>
</dbReference>
<feature type="disulfide bond" evidence="9">
    <location>
        <begin position="577"/>
        <end position="592"/>
    </location>
</feature>
<dbReference type="Gene3D" id="1.50.10.10">
    <property type="match status" value="1"/>
</dbReference>
<comment type="similarity">
    <text evidence="2">Belongs to the glycosyl hydrolase 15 family.</text>
</comment>
<dbReference type="SUPFAM" id="SSF48208">
    <property type="entry name" value="Six-hairpin glycosidases"/>
    <property type="match status" value="1"/>
</dbReference>
<organism evidence="13 14">
    <name type="scientific">Linnemannia elongata AG-77</name>
    <dbReference type="NCBI Taxonomy" id="1314771"/>
    <lineage>
        <taxon>Eukaryota</taxon>
        <taxon>Fungi</taxon>
        <taxon>Fungi incertae sedis</taxon>
        <taxon>Mucoromycota</taxon>
        <taxon>Mortierellomycotina</taxon>
        <taxon>Mortierellomycetes</taxon>
        <taxon>Mortierellales</taxon>
        <taxon>Mortierellaceae</taxon>
        <taxon>Linnemannia</taxon>
    </lineage>
</organism>
<feature type="domain" description="P-type" evidence="12">
    <location>
        <begin position="565"/>
        <end position="610"/>
    </location>
</feature>
<evidence type="ECO:0000256" key="5">
    <source>
        <dbReference type="ARBA" id="ARBA00023157"/>
    </source>
</evidence>
<evidence type="ECO:0000313" key="14">
    <source>
        <dbReference type="Proteomes" id="UP000078512"/>
    </source>
</evidence>
<keyword evidence="6" id="KW-0119">Carbohydrate metabolism</keyword>
<feature type="disulfide bond" evidence="9">
    <location>
        <begin position="30"/>
        <end position="45"/>
    </location>
</feature>
<proteinExistence type="inferred from homology"/>
<evidence type="ECO:0000256" key="8">
    <source>
        <dbReference type="ARBA" id="ARBA00023326"/>
    </source>
</evidence>
<feature type="chain" id="PRO_5008276017" description="glucan 1,4-alpha-glucosidase" evidence="11">
    <location>
        <begin position="17"/>
        <end position="660"/>
    </location>
</feature>
<evidence type="ECO:0000256" key="2">
    <source>
        <dbReference type="ARBA" id="ARBA00006188"/>
    </source>
</evidence>
<dbReference type="EC" id="3.2.1.3" evidence="3"/>